<dbReference type="CDD" id="cd00305">
    <property type="entry name" value="Cu-Zn_Superoxide_Dismutase"/>
    <property type="match status" value="1"/>
</dbReference>
<name>A0ABT2VK97_9ALTE</name>
<dbReference type="InterPro" id="IPR018152">
    <property type="entry name" value="SOD_Cu/Zn_BS"/>
</dbReference>
<dbReference type="SUPFAM" id="SSF49329">
    <property type="entry name" value="Cu,Zn superoxide dismutase-like"/>
    <property type="match status" value="1"/>
</dbReference>
<comment type="caution">
    <text evidence="4">The sequence shown here is derived from an EMBL/GenBank/DDBJ whole genome shotgun (WGS) entry which is preliminary data.</text>
</comment>
<evidence type="ECO:0000256" key="2">
    <source>
        <dbReference type="SAM" id="SignalP"/>
    </source>
</evidence>
<feature type="signal peptide" evidence="2">
    <location>
        <begin position="1"/>
        <end position="19"/>
    </location>
</feature>
<evidence type="ECO:0000313" key="4">
    <source>
        <dbReference type="EMBL" id="MCU7553238.1"/>
    </source>
</evidence>
<evidence type="ECO:0000313" key="5">
    <source>
        <dbReference type="Proteomes" id="UP001209257"/>
    </source>
</evidence>
<dbReference type="InterPro" id="IPR036423">
    <property type="entry name" value="SOD-like_Cu/Zn_dom_sf"/>
</dbReference>
<dbReference type="PANTHER" id="PTHR10003">
    <property type="entry name" value="SUPEROXIDE DISMUTASE CU-ZN -RELATED"/>
    <property type="match status" value="1"/>
</dbReference>
<keyword evidence="2" id="KW-0732">Signal</keyword>
<feature type="chain" id="PRO_5047372117" evidence="2">
    <location>
        <begin position="20"/>
        <end position="168"/>
    </location>
</feature>
<protein>
    <submittedName>
        <fullName evidence="4">Superoxide dismutase family protein</fullName>
    </submittedName>
</protein>
<dbReference type="Gene3D" id="2.60.40.200">
    <property type="entry name" value="Superoxide dismutase, copper/zinc binding domain"/>
    <property type="match status" value="1"/>
</dbReference>
<sequence length="168" mass="17566">MKAVLTGLMMATAALSASATTIDMMDARTGEPAGTVVIENSSYGLVFTPSLTGLQPGGHGFHVHENPSCESAVKNGDTVPAGAAGSHYDPQQTDNHGYPWSDDAHLGDLPLLYVNEEGDARHSVLAPRLTVEKVTGRALMVHEEGDNYSDEPAKLGGGGPRVLCGIIR</sequence>
<dbReference type="EMBL" id="JAOTJC010000004">
    <property type="protein sequence ID" value="MCU7553238.1"/>
    <property type="molecule type" value="Genomic_DNA"/>
</dbReference>
<dbReference type="InterPro" id="IPR001424">
    <property type="entry name" value="SOD_Cu_Zn_dom"/>
</dbReference>
<evidence type="ECO:0000259" key="3">
    <source>
        <dbReference type="Pfam" id="PF00080"/>
    </source>
</evidence>
<gene>
    <name evidence="4" type="ORF">OCL06_01345</name>
</gene>
<dbReference type="Proteomes" id="UP001209257">
    <property type="component" value="Unassembled WGS sequence"/>
</dbReference>
<accession>A0ABT2VK97</accession>
<dbReference type="Pfam" id="PF00080">
    <property type="entry name" value="Sod_Cu"/>
    <property type="match status" value="1"/>
</dbReference>
<keyword evidence="5" id="KW-1185">Reference proteome</keyword>
<comment type="similarity">
    <text evidence="1">Belongs to the Cu-Zn superoxide dismutase family.</text>
</comment>
<organism evidence="4 5">
    <name type="scientific">Alteromonas salexigens</name>
    <dbReference type="NCBI Taxonomy" id="2982530"/>
    <lineage>
        <taxon>Bacteria</taxon>
        <taxon>Pseudomonadati</taxon>
        <taxon>Pseudomonadota</taxon>
        <taxon>Gammaproteobacteria</taxon>
        <taxon>Alteromonadales</taxon>
        <taxon>Alteromonadaceae</taxon>
        <taxon>Alteromonas/Salinimonas group</taxon>
        <taxon>Alteromonas</taxon>
    </lineage>
</organism>
<evidence type="ECO:0000256" key="1">
    <source>
        <dbReference type="ARBA" id="ARBA00010457"/>
    </source>
</evidence>
<proteinExistence type="inferred from homology"/>
<dbReference type="PROSITE" id="PS00087">
    <property type="entry name" value="SOD_CU_ZN_1"/>
    <property type="match status" value="1"/>
</dbReference>
<reference evidence="5" key="1">
    <citation type="submission" date="2023-07" db="EMBL/GenBank/DDBJ databases">
        <title>Study on multiphase classification of strain Alteromonas salexigens isolated from the Yellow Sea.</title>
        <authorList>
            <person name="Sun L."/>
        </authorList>
    </citation>
    <scope>NUCLEOTIDE SEQUENCE [LARGE SCALE GENOMIC DNA]</scope>
    <source>
        <strain evidence="5">ASW11-19</strain>
    </source>
</reference>
<dbReference type="RefSeq" id="WP_262991943.1">
    <property type="nucleotide sequence ID" value="NZ_JAOTJC010000004.1"/>
</dbReference>
<dbReference type="InterPro" id="IPR024134">
    <property type="entry name" value="SOD_Cu/Zn_/chaperone"/>
</dbReference>
<feature type="domain" description="Superoxide dismutase copper/zinc binding" evidence="3">
    <location>
        <begin position="34"/>
        <end position="167"/>
    </location>
</feature>